<feature type="region of interest" description="Disordered" evidence="1">
    <location>
        <begin position="1"/>
        <end position="21"/>
    </location>
</feature>
<dbReference type="OrthoDB" id="8861333at2759"/>
<keyword evidence="3" id="KW-1185">Reference proteome</keyword>
<comment type="caution">
    <text evidence="2">The sequence shown here is derived from an EMBL/GenBank/DDBJ whole genome shotgun (WGS) entry which is preliminary data.</text>
</comment>
<dbReference type="AlphaFoldDB" id="A0A3N0Y674"/>
<proteinExistence type="predicted"/>
<dbReference type="Proteomes" id="UP000281406">
    <property type="component" value="Unassembled WGS sequence"/>
</dbReference>
<sequence length="412" mass="45469">MMFSTRPSCRVGDECFDEEQGSPVREYERCDALCAGDRSNKSRVFSYSMKEKRAERPDSSFKTGQKKTASGKRLPGHQGPRPPIFLMDVVERNGTDPSCESDLKANPHPSLPPTPSLASRPVRVDKQSSLSESPVAVSINMPVLEPTHVPVKPVAGQNKSAGHCFLPESEEKTSVSGVRPPGHRGAWSPKRFMEVSVKNIIYPSCESDLNASADPYLSLLADLASRRARVDKRTSLHQHPVAVLTNMPFSVKVLAGQKSVSDERPPGHRRPRLCTNLIDVLERNIAEPSCESDLQDVAHLSLPRLPSLASRPVKVDKRISLCERPVAVNMSVLEITCVPVKPVADPQKRGSVVVARNLMSFQSPFHDEDVKIKRTQPPKSIHPLIRRFAFADKKPDSTACISFKPQTLSLNL</sequence>
<gene>
    <name evidence="2" type="ORF">DPX16_6748</name>
</gene>
<protein>
    <submittedName>
        <fullName evidence="2">Uncharacterized protein</fullName>
    </submittedName>
</protein>
<dbReference type="EMBL" id="RJVU01051648">
    <property type="protein sequence ID" value="ROL41350.1"/>
    <property type="molecule type" value="Genomic_DNA"/>
</dbReference>
<reference evidence="2 3" key="1">
    <citation type="submission" date="2018-10" db="EMBL/GenBank/DDBJ databases">
        <title>Genome assembly for a Yunnan-Guizhou Plateau 3E fish, Anabarilius grahami (Regan), and its evolutionary and genetic applications.</title>
        <authorList>
            <person name="Jiang W."/>
        </authorList>
    </citation>
    <scope>NUCLEOTIDE SEQUENCE [LARGE SCALE GENOMIC DNA]</scope>
    <source>
        <strain evidence="2">AG-KIZ</strain>
        <tissue evidence="2">Muscle</tissue>
    </source>
</reference>
<accession>A0A3N0Y674</accession>
<organism evidence="2 3">
    <name type="scientific">Anabarilius grahami</name>
    <name type="common">Kanglang fish</name>
    <name type="synonym">Barilius grahami</name>
    <dbReference type="NCBI Taxonomy" id="495550"/>
    <lineage>
        <taxon>Eukaryota</taxon>
        <taxon>Metazoa</taxon>
        <taxon>Chordata</taxon>
        <taxon>Craniata</taxon>
        <taxon>Vertebrata</taxon>
        <taxon>Euteleostomi</taxon>
        <taxon>Actinopterygii</taxon>
        <taxon>Neopterygii</taxon>
        <taxon>Teleostei</taxon>
        <taxon>Ostariophysi</taxon>
        <taxon>Cypriniformes</taxon>
        <taxon>Xenocyprididae</taxon>
        <taxon>Xenocypridinae</taxon>
        <taxon>Xenocypridinae incertae sedis</taxon>
        <taxon>Anabarilius</taxon>
    </lineage>
</organism>
<name>A0A3N0Y674_ANAGA</name>
<feature type="compositionally biased region" description="Basic and acidic residues" evidence="1">
    <location>
        <begin position="49"/>
        <end position="59"/>
    </location>
</feature>
<evidence type="ECO:0000313" key="3">
    <source>
        <dbReference type="Proteomes" id="UP000281406"/>
    </source>
</evidence>
<feature type="region of interest" description="Disordered" evidence="1">
    <location>
        <begin position="44"/>
        <end position="133"/>
    </location>
</feature>
<evidence type="ECO:0000313" key="2">
    <source>
        <dbReference type="EMBL" id="ROL41350.1"/>
    </source>
</evidence>
<evidence type="ECO:0000256" key="1">
    <source>
        <dbReference type="SAM" id="MobiDB-lite"/>
    </source>
</evidence>